<comment type="caution">
    <text evidence="6">The sequence shown here is derived from an EMBL/GenBank/DDBJ whole genome shotgun (WGS) entry which is preliminary data.</text>
</comment>
<keyword evidence="2" id="KW-0902">Two-component regulatory system</keyword>
<dbReference type="SMART" id="SM00448">
    <property type="entry name" value="REC"/>
    <property type="match status" value="1"/>
</dbReference>
<evidence type="ECO:0000259" key="5">
    <source>
        <dbReference type="PROSITE" id="PS50110"/>
    </source>
</evidence>
<evidence type="ECO:0000256" key="1">
    <source>
        <dbReference type="ARBA" id="ARBA00022553"/>
    </source>
</evidence>
<dbReference type="InterPro" id="IPR001789">
    <property type="entry name" value="Sig_transdc_resp-reg_receiver"/>
</dbReference>
<evidence type="ECO:0000313" key="6">
    <source>
        <dbReference type="EMBL" id="GER88783.1"/>
    </source>
</evidence>
<dbReference type="AlphaFoldDB" id="A0A5J4KLW4"/>
<dbReference type="PANTHER" id="PTHR44591:SF14">
    <property type="entry name" value="PROTEIN PILG"/>
    <property type="match status" value="1"/>
</dbReference>
<dbReference type="Proteomes" id="UP000326912">
    <property type="component" value="Unassembled WGS sequence"/>
</dbReference>
<protein>
    <recommendedName>
        <fullName evidence="5">Response regulatory domain-containing protein</fullName>
    </recommendedName>
</protein>
<feature type="modified residue" description="4-aspartylphosphate" evidence="3">
    <location>
        <position position="55"/>
    </location>
</feature>
<dbReference type="PROSITE" id="PS50110">
    <property type="entry name" value="RESPONSE_REGULATORY"/>
    <property type="match status" value="1"/>
</dbReference>
<organism evidence="6 7">
    <name type="scientific">Dictyobacter vulcani</name>
    <dbReference type="NCBI Taxonomy" id="2607529"/>
    <lineage>
        <taxon>Bacteria</taxon>
        <taxon>Bacillati</taxon>
        <taxon>Chloroflexota</taxon>
        <taxon>Ktedonobacteria</taxon>
        <taxon>Ktedonobacterales</taxon>
        <taxon>Dictyobacteraceae</taxon>
        <taxon>Dictyobacter</taxon>
    </lineage>
</organism>
<evidence type="ECO:0000313" key="7">
    <source>
        <dbReference type="Proteomes" id="UP000326912"/>
    </source>
</evidence>
<dbReference type="EMBL" id="BKZW01000001">
    <property type="protein sequence ID" value="GER88783.1"/>
    <property type="molecule type" value="Genomic_DNA"/>
</dbReference>
<gene>
    <name evidence="6" type="ORF">KDW_29450</name>
</gene>
<evidence type="ECO:0000256" key="4">
    <source>
        <dbReference type="SAM" id="MobiDB-lite"/>
    </source>
</evidence>
<dbReference type="InterPro" id="IPR011006">
    <property type="entry name" value="CheY-like_superfamily"/>
</dbReference>
<feature type="domain" description="Response regulatory" evidence="5">
    <location>
        <begin position="6"/>
        <end position="122"/>
    </location>
</feature>
<dbReference type="Gene3D" id="3.40.50.2300">
    <property type="match status" value="1"/>
</dbReference>
<accession>A0A5J4KLW4</accession>
<sequence length="321" mass="35779">MATTPKVLIIDDSSTQCLFMQQSLRSAGYQVVVANDGKQGLRIIAQENPQCVVLDIVLPGMNGFEVCRYLRSQDAWRTLPVIMISSKNSSSDRFWAMRQGANAYLTKPFKANELVEAVQENISERPRTPNTSVRPPVSQRPLDPHTPLPATRQDSGAYRPVDVQAPFASVRNTPGRQRPPTDPFAVPVEQQAMQNQHSQGIPLSSNSRAQQFAFPPLNVPGKPETPTPSGATGPQRPAATNPIFPLLLLVPKRIDYVDPPRIADPRTRQLYQIIDGQKNVEMLRVLTNMTKEELLSTLRQLVRQQHIHLYEPGGRLIDSNI</sequence>
<dbReference type="SUPFAM" id="SSF52172">
    <property type="entry name" value="CheY-like"/>
    <property type="match status" value="1"/>
</dbReference>
<keyword evidence="1 3" id="KW-0597">Phosphoprotein</keyword>
<evidence type="ECO:0000256" key="2">
    <source>
        <dbReference type="ARBA" id="ARBA00023012"/>
    </source>
</evidence>
<keyword evidence="7" id="KW-1185">Reference proteome</keyword>
<dbReference type="RefSeq" id="WP_151756642.1">
    <property type="nucleotide sequence ID" value="NZ_BKZW01000001.1"/>
</dbReference>
<dbReference type="GO" id="GO:0000160">
    <property type="term" value="P:phosphorelay signal transduction system"/>
    <property type="evidence" value="ECO:0007669"/>
    <property type="project" value="UniProtKB-KW"/>
</dbReference>
<dbReference type="InterPro" id="IPR050595">
    <property type="entry name" value="Bact_response_regulator"/>
</dbReference>
<dbReference type="PANTHER" id="PTHR44591">
    <property type="entry name" value="STRESS RESPONSE REGULATOR PROTEIN 1"/>
    <property type="match status" value="1"/>
</dbReference>
<feature type="region of interest" description="Disordered" evidence="4">
    <location>
        <begin position="217"/>
        <end position="237"/>
    </location>
</feature>
<proteinExistence type="predicted"/>
<name>A0A5J4KLW4_9CHLR</name>
<evidence type="ECO:0000256" key="3">
    <source>
        <dbReference type="PROSITE-ProRule" id="PRU00169"/>
    </source>
</evidence>
<feature type="region of interest" description="Disordered" evidence="4">
    <location>
        <begin position="120"/>
        <end position="159"/>
    </location>
</feature>
<dbReference type="Pfam" id="PF00072">
    <property type="entry name" value="Response_reg"/>
    <property type="match status" value="1"/>
</dbReference>
<reference evidence="6 7" key="1">
    <citation type="submission" date="2019-10" db="EMBL/GenBank/DDBJ databases">
        <title>Dictyobacter vulcani sp. nov., within the class Ktedonobacteria, isolated from soil of volcanic Mt. Zao.</title>
        <authorList>
            <person name="Zheng Y."/>
            <person name="Wang C.M."/>
            <person name="Sakai Y."/>
            <person name="Abe K."/>
            <person name="Yokota A."/>
            <person name="Yabe S."/>
        </authorList>
    </citation>
    <scope>NUCLEOTIDE SEQUENCE [LARGE SCALE GENOMIC DNA]</scope>
    <source>
        <strain evidence="6 7">W12</strain>
    </source>
</reference>